<keyword evidence="8" id="KW-1185">Reference proteome</keyword>
<keyword evidence="2 4" id="KW-0560">Oxidoreductase</keyword>
<dbReference type="InterPro" id="IPR036291">
    <property type="entry name" value="NAD(P)-bd_dom_sf"/>
</dbReference>
<dbReference type="PANTHER" id="PTHR43761">
    <property type="entry name" value="D-ISOMER SPECIFIC 2-HYDROXYACID DEHYDROGENASE FAMILY PROTEIN (AFU_ORTHOLOGUE AFUA_1G13630)"/>
    <property type="match status" value="1"/>
</dbReference>
<comment type="caution">
    <text evidence="7">The sequence shown here is derived from an EMBL/GenBank/DDBJ whole genome shotgun (WGS) entry which is preliminary data.</text>
</comment>
<dbReference type="EMBL" id="JBHTAP010000001">
    <property type="protein sequence ID" value="MFC7236318.1"/>
    <property type="molecule type" value="Genomic_DNA"/>
</dbReference>
<evidence type="ECO:0000256" key="1">
    <source>
        <dbReference type="ARBA" id="ARBA00005854"/>
    </source>
</evidence>
<dbReference type="GO" id="GO:0016491">
    <property type="term" value="F:oxidoreductase activity"/>
    <property type="evidence" value="ECO:0007669"/>
    <property type="project" value="UniProtKB-KW"/>
</dbReference>
<evidence type="ECO:0000259" key="6">
    <source>
        <dbReference type="Pfam" id="PF02826"/>
    </source>
</evidence>
<evidence type="ECO:0000256" key="4">
    <source>
        <dbReference type="RuleBase" id="RU003719"/>
    </source>
</evidence>
<dbReference type="InterPro" id="IPR006140">
    <property type="entry name" value="D-isomer_DH_NAD-bd"/>
</dbReference>
<dbReference type="SUPFAM" id="SSF52283">
    <property type="entry name" value="Formate/glycerate dehydrogenase catalytic domain-like"/>
    <property type="match status" value="1"/>
</dbReference>
<dbReference type="Pfam" id="PF02826">
    <property type="entry name" value="2-Hacid_dh_C"/>
    <property type="match status" value="1"/>
</dbReference>
<organism evidence="7 8">
    <name type="scientific">Halosegnis marinus</name>
    <dbReference type="NCBI Taxonomy" id="3034023"/>
    <lineage>
        <taxon>Archaea</taxon>
        <taxon>Methanobacteriati</taxon>
        <taxon>Methanobacteriota</taxon>
        <taxon>Stenosarchaea group</taxon>
        <taxon>Halobacteria</taxon>
        <taxon>Halobacteriales</taxon>
        <taxon>Natronomonadaceae</taxon>
        <taxon>Halosegnis</taxon>
    </lineage>
</organism>
<dbReference type="RefSeq" id="WP_276234475.1">
    <property type="nucleotide sequence ID" value="NZ_CP119802.1"/>
</dbReference>
<evidence type="ECO:0000256" key="2">
    <source>
        <dbReference type="ARBA" id="ARBA00023002"/>
    </source>
</evidence>
<dbReference type="PROSITE" id="PS00671">
    <property type="entry name" value="D_2_HYDROXYACID_DH_3"/>
    <property type="match status" value="1"/>
</dbReference>
<evidence type="ECO:0000256" key="3">
    <source>
        <dbReference type="ARBA" id="ARBA00023027"/>
    </source>
</evidence>
<name>A0ABD5ZS80_9EURY</name>
<dbReference type="InterPro" id="IPR050418">
    <property type="entry name" value="D-iso_2-hydroxyacid_DH_PdxB"/>
</dbReference>
<dbReference type="PANTHER" id="PTHR43761:SF1">
    <property type="entry name" value="D-ISOMER SPECIFIC 2-HYDROXYACID DEHYDROGENASE CATALYTIC DOMAIN-CONTAINING PROTEIN-RELATED"/>
    <property type="match status" value="1"/>
</dbReference>
<dbReference type="AlphaFoldDB" id="A0ABD5ZS80"/>
<gene>
    <name evidence="7" type="ORF">ACFQJ4_13435</name>
</gene>
<dbReference type="Pfam" id="PF00389">
    <property type="entry name" value="2-Hacid_dh"/>
    <property type="match status" value="1"/>
</dbReference>
<dbReference type="InterPro" id="IPR029753">
    <property type="entry name" value="D-isomer_DH_CS"/>
</dbReference>
<comment type="similarity">
    <text evidence="1 4">Belongs to the D-isomer specific 2-hydroxyacid dehydrogenase family.</text>
</comment>
<sequence>MSHRVVTTDGKTAEVLPEAFTWRGFDADVRAVSPDTTDALVAAAAGADALVVDAGTEVTERVFVETPVRVVARAGIGVDNIDLDAAERLGVPVVNVPDYCVEEVATHNLALLLAVWRDLRPADAAVRGGEWSRREERRVGRLSEATVGLVSFGDIARRQADLLSAFGADLLAYDPYVGAETMDRHGAAKVGFEELCRRSSAVAVHAPLTGETAGLFDADAFALLPDGAVLVNTGRGGVVDESALAAALDTGRLAGAGLDVLAEEPPAALPTDHPNVVYTPHTGWYSERAVEECAQGVAADVARVLMGREPANPVVGDW</sequence>
<evidence type="ECO:0000259" key="5">
    <source>
        <dbReference type="Pfam" id="PF00389"/>
    </source>
</evidence>
<dbReference type="InterPro" id="IPR043322">
    <property type="entry name" value="CtBP"/>
</dbReference>
<feature type="domain" description="D-isomer specific 2-hydroxyacid dehydrogenase NAD-binding" evidence="6">
    <location>
        <begin position="109"/>
        <end position="283"/>
    </location>
</feature>
<accession>A0ABD5ZS80</accession>
<dbReference type="CDD" id="cd05299">
    <property type="entry name" value="CtBP_dh"/>
    <property type="match status" value="1"/>
</dbReference>
<reference evidence="7 8" key="1">
    <citation type="journal article" date="2019" name="Int. J. Syst. Evol. Microbiol.">
        <title>The Global Catalogue of Microorganisms (GCM) 10K type strain sequencing project: providing services to taxonomists for standard genome sequencing and annotation.</title>
        <authorList>
            <consortium name="The Broad Institute Genomics Platform"/>
            <consortium name="The Broad Institute Genome Sequencing Center for Infectious Disease"/>
            <person name="Wu L."/>
            <person name="Ma J."/>
        </authorList>
    </citation>
    <scope>NUCLEOTIDE SEQUENCE [LARGE SCALE GENOMIC DNA]</scope>
    <source>
        <strain evidence="7 8">DT85</strain>
    </source>
</reference>
<dbReference type="InterPro" id="IPR006139">
    <property type="entry name" value="D-isomer_2_OHA_DH_cat_dom"/>
</dbReference>
<keyword evidence="3" id="KW-0520">NAD</keyword>
<dbReference type="Proteomes" id="UP001596398">
    <property type="component" value="Unassembled WGS sequence"/>
</dbReference>
<proteinExistence type="inferred from homology"/>
<evidence type="ECO:0000313" key="8">
    <source>
        <dbReference type="Proteomes" id="UP001596398"/>
    </source>
</evidence>
<evidence type="ECO:0000313" key="7">
    <source>
        <dbReference type="EMBL" id="MFC7236318.1"/>
    </source>
</evidence>
<dbReference type="SUPFAM" id="SSF51735">
    <property type="entry name" value="NAD(P)-binding Rossmann-fold domains"/>
    <property type="match status" value="1"/>
</dbReference>
<dbReference type="Gene3D" id="3.40.50.720">
    <property type="entry name" value="NAD(P)-binding Rossmann-like Domain"/>
    <property type="match status" value="2"/>
</dbReference>
<feature type="domain" description="D-isomer specific 2-hydroxyacid dehydrogenase catalytic" evidence="5">
    <location>
        <begin position="28"/>
        <end position="314"/>
    </location>
</feature>
<dbReference type="GeneID" id="79268032"/>
<protein>
    <submittedName>
        <fullName evidence="7">C-terminal binding protein</fullName>
    </submittedName>
</protein>